<dbReference type="PANTHER" id="PTHR43311">
    <property type="entry name" value="GLUTAMATE--TRNA LIGASE"/>
    <property type="match status" value="1"/>
</dbReference>
<keyword evidence="7 8" id="KW-0030">Aminoacyl-tRNA synthetase</keyword>
<dbReference type="InterPro" id="IPR001412">
    <property type="entry name" value="aa-tRNA-synth_I_CS"/>
</dbReference>
<organism evidence="11 12">
    <name type="scientific">Arenibacter palladensis</name>
    <dbReference type="NCBI Taxonomy" id="237373"/>
    <lineage>
        <taxon>Bacteria</taxon>
        <taxon>Pseudomonadati</taxon>
        <taxon>Bacteroidota</taxon>
        <taxon>Flavobacteriia</taxon>
        <taxon>Flavobacteriales</taxon>
        <taxon>Flavobacteriaceae</taxon>
        <taxon>Arenibacter</taxon>
    </lineage>
</organism>
<evidence type="ECO:0000256" key="3">
    <source>
        <dbReference type="ARBA" id="ARBA00022598"/>
    </source>
</evidence>
<dbReference type="PROSITE" id="PS00178">
    <property type="entry name" value="AA_TRNA_LIGASE_I"/>
    <property type="match status" value="1"/>
</dbReference>
<name>A0A1M4U3H4_9FLAO</name>
<dbReference type="EC" id="6.1.1.17" evidence="8"/>
<evidence type="ECO:0000256" key="6">
    <source>
        <dbReference type="ARBA" id="ARBA00022917"/>
    </source>
</evidence>
<keyword evidence="3 8" id="KW-0436">Ligase</keyword>
<evidence type="ECO:0000313" key="12">
    <source>
        <dbReference type="Proteomes" id="UP000184406"/>
    </source>
</evidence>
<comment type="subcellular location">
    <subcellularLocation>
        <location evidence="8">Cytoplasm</location>
    </subcellularLocation>
</comment>
<keyword evidence="5 8" id="KW-0067">ATP-binding</keyword>
<evidence type="ECO:0000256" key="2">
    <source>
        <dbReference type="ARBA" id="ARBA00022490"/>
    </source>
</evidence>
<dbReference type="InterPro" id="IPR000924">
    <property type="entry name" value="Glu/Gln-tRNA-synth"/>
</dbReference>
<dbReference type="InterPro" id="IPR004527">
    <property type="entry name" value="Glu-tRNA-ligase_bac/mito"/>
</dbReference>
<dbReference type="EMBL" id="FQUX01000001">
    <property type="protein sequence ID" value="SHE51225.1"/>
    <property type="molecule type" value="Genomic_DNA"/>
</dbReference>
<comment type="caution">
    <text evidence="8">Lacks conserved residue(s) required for the propagation of feature annotation.</text>
</comment>
<dbReference type="InterPro" id="IPR020751">
    <property type="entry name" value="aa-tRNA-synth_I_codon-bd_sub2"/>
</dbReference>
<sequence length="503" mass="57729">MTKKVRVRFAPSPTGPLHIGGVRTALFNYLYAKKHKGDFILRIEDTDQNRYVEGAEQYIIDALNWCNIPYDEGPGKDGGYGPYRQSERKELYQKYADSLIQKGHAYYAFDTSEKLDFHRKDHEEKGKTFIYNYHNRLKLSNSLSLSPEETKAKLQAGEEYVIRFKTPQDSELHLTDLIRGDIKIDTNTLDDKVLFKSDGMPTYHLANIVDDHLMDITHVIRGEEWLPSLALHQQLYDAFGWEAPKFAHLPLIMKPVGKGKLSKRDGEKMGFPVFPLTWNDSIGYREAGYFPEAVTNFLALLGWNPGTEQEIFSLEELISTFSLERVNKSGARFDPDKTKWYNQHYMQIQDNTVLANAFMLNLKTKGTTLPNDKNNAEYVKQVIALIKERATFVNDFWELGNYFLLAPSEYDEKAVKKQWKDDTASIMGQLLSLLEGLEDFGSQNLETQVKQWITENELSFGKVMPPLRLVIVGEMKGPHIFDIMALIGKKDCINRIKTAITVL</sequence>
<dbReference type="HAMAP" id="MF_00022">
    <property type="entry name" value="Glu_tRNA_synth_type1"/>
    <property type="match status" value="1"/>
</dbReference>
<evidence type="ECO:0000256" key="8">
    <source>
        <dbReference type="HAMAP-Rule" id="MF_00022"/>
    </source>
</evidence>
<dbReference type="GO" id="GO:0005524">
    <property type="term" value="F:ATP binding"/>
    <property type="evidence" value="ECO:0007669"/>
    <property type="project" value="UniProtKB-UniRule"/>
</dbReference>
<comment type="subunit">
    <text evidence="8">Monomer.</text>
</comment>
<dbReference type="Gene3D" id="1.10.10.350">
    <property type="match status" value="1"/>
</dbReference>
<reference evidence="12" key="1">
    <citation type="submission" date="2016-11" db="EMBL/GenBank/DDBJ databases">
        <authorList>
            <person name="Varghese N."/>
            <person name="Submissions S."/>
        </authorList>
    </citation>
    <scope>NUCLEOTIDE SEQUENCE [LARGE SCALE GENOMIC DNA]</scope>
    <source>
        <strain evidence="12">DSM 17539</strain>
    </source>
</reference>
<dbReference type="GO" id="GO:0008270">
    <property type="term" value="F:zinc ion binding"/>
    <property type="evidence" value="ECO:0007669"/>
    <property type="project" value="InterPro"/>
</dbReference>
<evidence type="ECO:0000256" key="7">
    <source>
        <dbReference type="ARBA" id="ARBA00023146"/>
    </source>
</evidence>
<dbReference type="PRINTS" id="PR00987">
    <property type="entry name" value="TRNASYNTHGLU"/>
</dbReference>
<dbReference type="CDD" id="cd00808">
    <property type="entry name" value="GluRS_core"/>
    <property type="match status" value="1"/>
</dbReference>
<dbReference type="GO" id="GO:0005829">
    <property type="term" value="C:cytosol"/>
    <property type="evidence" value="ECO:0007669"/>
    <property type="project" value="TreeGrafter"/>
</dbReference>
<feature type="domain" description="Glutamyl/glutaminyl-tRNA synthetase class Ib catalytic" evidence="9">
    <location>
        <begin position="4"/>
        <end position="340"/>
    </location>
</feature>
<dbReference type="SUPFAM" id="SSF48163">
    <property type="entry name" value="An anticodon-binding domain of class I aminoacyl-tRNA synthetases"/>
    <property type="match status" value="1"/>
</dbReference>
<feature type="short sequence motif" description="'KMSKS' region" evidence="8">
    <location>
        <begin position="260"/>
        <end position="264"/>
    </location>
</feature>
<dbReference type="Pfam" id="PF00749">
    <property type="entry name" value="tRNA-synt_1c"/>
    <property type="match status" value="1"/>
</dbReference>
<feature type="binding site" evidence="8">
    <location>
        <position position="263"/>
    </location>
    <ligand>
        <name>ATP</name>
        <dbReference type="ChEBI" id="CHEBI:30616"/>
    </ligand>
</feature>
<comment type="catalytic activity">
    <reaction evidence="8">
        <text>tRNA(Glu) + L-glutamate + ATP = L-glutamyl-tRNA(Glu) + AMP + diphosphate</text>
        <dbReference type="Rhea" id="RHEA:23540"/>
        <dbReference type="Rhea" id="RHEA-COMP:9663"/>
        <dbReference type="Rhea" id="RHEA-COMP:9680"/>
        <dbReference type="ChEBI" id="CHEBI:29985"/>
        <dbReference type="ChEBI" id="CHEBI:30616"/>
        <dbReference type="ChEBI" id="CHEBI:33019"/>
        <dbReference type="ChEBI" id="CHEBI:78442"/>
        <dbReference type="ChEBI" id="CHEBI:78520"/>
        <dbReference type="ChEBI" id="CHEBI:456215"/>
        <dbReference type="EC" id="6.1.1.17"/>
    </reaction>
</comment>
<evidence type="ECO:0000259" key="10">
    <source>
        <dbReference type="Pfam" id="PF19269"/>
    </source>
</evidence>
<comment type="similarity">
    <text evidence="1 8">Belongs to the class-I aminoacyl-tRNA synthetase family. Glutamate--tRNA ligase type 1 subfamily.</text>
</comment>
<dbReference type="Proteomes" id="UP000184406">
    <property type="component" value="Unassembled WGS sequence"/>
</dbReference>
<dbReference type="Pfam" id="PF19269">
    <property type="entry name" value="Anticodon_2"/>
    <property type="match status" value="1"/>
</dbReference>
<feature type="short sequence motif" description="'HIGH' region" evidence="8">
    <location>
        <begin position="11"/>
        <end position="21"/>
    </location>
</feature>
<proteinExistence type="inferred from homology"/>
<gene>
    <name evidence="8" type="primary">gltX</name>
    <name evidence="11" type="ORF">SAMN03080594_101479</name>
</gene>
<evidence type="ECO:0000256" key="4">
    <source>
        <dbReference type="ARBA" id="ARBA00022741"/>
    </source>
</evidence>
<keyword evidence="6 8" id="KW-0648">Protein biosynthesis</keyword>
<dbReference type="InterPro" id="IPR033910">
    <property type="entry name" value="GluRS_core"/>
</dbReference>
<dbReference type="RefSeq" id="WP_072860123.1">
    <property type="nucleotide sequence ID" value="NZ_FQUX01000001.1"/>
</dbReference>
<dbReference type="InterPro" id="IPR020058">
    <property type="entry name" value="Glu/Gln-tRNA-synth_Ib_cat-dom"/>
</dbReference>
<keyword evidence="2 8" id="KW-0963">Cytoplasm</keyword>
<keyword evidence="4 8" id="KW-0547">Nucleotide-binding</keyword>
<dbReference type="InterPro" id="IPR008925">
    <property type="entry name" value="aa_tRNA-synth_I_cd-bd_sf"/>
</dbReference>
<dbReference type="FunFam" id="3.40.50.620:FF:000127">
    <property type="entry name" value="Glutamate--tRNA ligase"/>
    <property type="match status" value="1"/>
</dbReference>
<evidence type="ECO:0000256" key="1">
    <source>
        <dbReference type="ARBA" id="ARBA00007894"/>
    </source>
</evidence>
<accession>A0A1M4U3H4</accession>
<dbReference type="GO" id="GO:0004818">
    <property type="term" value="F:glutamate-tRNA ligase activity"/>
    <property type="evidence" value="ECO:0007669"/>
    <property type="project" value="UniProtKB-UniRule"/>
</dbReference>
<dbReference type="InterPro" id="IPR045462">
    <property type="entry name" value="aa-tRNA-synth_I_cd-bd"/>
</dbReference>
<dbReference type="PANTHER" id="PTHR43311:SF2">
    <property type="entry name" value="GLUTAMATE--TRNA LIGASE, MITOCHONDRIAL-RELATED"/>
    <property type="match status" value="1"/>
</dbReference>
<dbReference type="NCBIfam" id="TIGR00464">
    <property type="entry name" value="gltX_bact"/>
    <property type="match status" value="1"/>
</dbReference>
<evidence type="ECO:0000259" key="9">
    <source>
        <dbReference type="Pfam" id="PF00749"/>
    </source>
</evidence>
<protein>
    <recommendedName>
        <fullName evidence="8">Glutamate--tRNA ligase</fullName>
        <ecNumber evidence="8">6.1.1.17</ecNumber>
    </recommendedName>
    <alternativeName>
        <fullName evidence="8">Glutamyl-tRNA synthetase</fullName>
        <shortName evidence="8">GluRS</shortName>
    </alternativeName>
</protein>
<dbReference type="InterPro" id="IPR049940">
    <property type="entry name" value="GluQ/Sye"/>
</dbReference>
<evidence type="ECO:0000313" key="11">
    <source>
        <dbReference type="EMBL" id="SHE51225.1"/>
    </source>
</evidence>
<dbReference type="GO" id="GO:0000049">
    <property type="term" value="F:tRNA binding"/>
    <property type="evidence" value="ECO:0007669"/>
    <property type="project" value="InterPro"/>
</dbReference>
<dbReference type="AlphaFoldDB" id="A0A1M4U3H4"/>
<dbReference type="GO" id="GO:0006424">
    <property type="term" value="P:glutamyl-tRNA aminoacylation"/>
    <property type="evidence" value="ECO:0007669"/>
    <property type="project" value="UniProtKB-UniRule"/>
</dbReference>
<evidence type="ECO:0000256" key="5">
    <source>
        <dbReference type="ARBA" id="ARBA00022840"/>
    </source>
</evidence>
<feature type="domain" description="Aminoacyl-tRNA synthetase class I anticodon-binding" evidence="10">
    <location>
        <begin position="372"/>
        <end position="500"/>
    </location>
</feature>
<dbReference type="OrthoDB" id="9807503at2"/>
<dbReference type="SUPFAM" id="SSF52374">
    <property type="entry name" value="Nucleotidylyl transferase"/>
    <property type="match status" value="1"/>
</dbReference>
<comment type="function">
    <text evidence="8">Catalyzes the attachment of glutamate to tRNA(Glu) in a two-step reaction: glutamate is first activated by ATP to form Glu-AMP and then transferred to the acceptor end of tRNA(Glu).</text>
</comment>
<keyword evidence="12" id="KW-1185">Reference proteome</keyword>
<dbReference type="InterPro" id="IPR014729">
    <property type="entry name" value="Rossmann-like_a/b/a_fold"/>
</dbReference>
<dbReference type="Gene3D" id="3.40.50.620">
    <property type="entry name" value="HUPs"/>
    <property type="match status" value="1"/>
</dbReference>